<sequence length="238" mass="25852">MNSLSHESSWEEKAFAEDAAIWPPRSYSCSFCRREFRSAQALGGHMNVHRRDRARLKQSLTHPNNEEIVVPHSGSHNKTTNDLDKNPISSTFSTSRISSVSIQETFSSTISSSVQEQQKGSLLFGSDSNSTAKRSLNNVISGPKAEAAAAEKSIKLMVGANSDHVETNLSVGLNSVLAISSCNKRPKINAVSTLPFLVSQETSYSPLQWQVLGLKPAAGSIDDLDLELRLGSVLPKVK</sequence>
<protein>
    <submittedName>
        <fullName evidence="11">Zinc finger, C2H2-like protein</fullName>
    </submittedName>
</protein>
<evidence type="ECO:0000256" key="2">
    <source>
        <dbReference type="ARBA" id="ARBA00022723"/>
    </source>
</evidence>
<dbReference type="SMART" id="SM00355">
    <property type="entry name" value="ZnF_C2H2"/>
    <property type="match status" value="1"/>
</dbReference>
<evidence type="ECO:0000259" key="10">
    <source>
        <dbReference type="PROSITE" id="PS50157"/>
    </source>
</evidence>
<evidence type="ECO:0000256" key="9">
    <source>
        <dbReference type="SAM" id="MobiDB-lite"/>
    </source>
</evidence>
<gene>
    <name evidence="11" type="ORF">COLO4_25487</name>
</gene>
<keyword evidence="2" id="KW-0479">Metal-binding</keyword>
<evidence type="ECO:0000313" key="12">
    <source>
        <dbReference type="Proteomes" id="UP000187203"/>
    </source>
</evidence>
<evidence type="ECO:0000256" key="1">
    <source>
        <dbReference type="ARBA" id="ARBA00004123"/>
    </source>
</evidence>
<keyword evidence="7" id="KW-0539">Nucleus</keyword>
<evidence type="ECO:0000256" key="6">
    <source>
        <dbReference type="ARBA" id="ARBA00023163"/>
    </source>
</evidence>
<evidence type="ECO:0000256" key="8">
    <source>
        <dbReference type="PROSITE-ProRule" id="PRU00042"/>
    </source>
</evidence>
<dbReference type="OrthoDB" id="1708403at2759"/>
<keyword evidence="3 8" id="KW-0863">Zinc-finger</keyword>
<comment type="caution">
    <text evidence="11">The sequence shown here is derived from an EMBL/GenBank/DDBJ whole genome shotgun (WGS) entry which is preliminary data.</text>
</comment>
<dbReference type="InterPro" id="IPR052426">
    <property type="entry name" value="Plant_dev_regulator"/>
</dbReference>
<keyword evidence="4" id="KW-0862">Zinc</keyword>
<dbReference type="InterPro" id="IPR036236">
    <property type="entry name" value="Znf_C2H2_sf"/>
</dbReference>
<comment type="subcellular location">
    <subcellularLocation>
        <location evidence="1">Nucleus</location>
    </subcellularLocation>
</comment>
<dbReference type="InterPro" id="IPR013087">
    <property type="entry name" value="Znf_C2H2_type"/>
</dbReference>
<dbReference type="STRING" id="93759.A0A1R3I247"/>
<name>A0A1R3I247_9ROSI</name>
<keyword evidence="5" id="KW-0805">Transcription regulation</keyword>
<dbReference type="SUPFAM" id="SSF57667">
    <property type="entry name" value="beta-beta-alpha zinc fingers"/>
    <property type="match status" value="1"/>
</dbReference>
<dbReference type="PANTHER" id="PTHR45801">
    <property type="entry name" value="OS07G0101800 PROTEIN"/>
    <property type="match status" value="1"/>
</dbReference>
<evidence type="ECO:0000313" key="11">
    <source>
        <dbReference type="EMBL" id="OMO76665.1"/>
    </source>
</evidence>
<organism evidence="11 12">
    <name type="scientific">Corchorus olitorius</name>
    <dbReference type="NCBI Taxonomy" id="93759"/>
    <lineage>
        <taxon>Eukaryota</taxon>
        <taxon>Viridiplantae</taxon>
        <taxon>Streptophyta</taxon>
        <taxon>Embryophyta</taxon>
        <taxon>Tracheophyta</taxon>
        <taxon>Spermatophyta</taxon>
        <taxon>Magnoliopsida</taxon>
        <taxon>eudicotyledons</taxon>
        <taxon>Gunneridae</taxon>
        <taxon>Pentapetalae</taxon>
        <taxon>rosids</taxon>
        <taxon>malvids</taxon>
        <taxon>Malvales</taxon>
        <taxon>Malvaceae</taxon>
        <taxon>Grewioideae</taxon>
        <taxon>Apeibeae</taxon>
        <taxon>Corchorus</taxon>
    </lineage>
</organism>
<feature type="domain" description="C2H2-type" evidence="10">
    <location>
        <begin position="27"/>
        <end position="54"/>
    </location>
</feature>
<evidence type="ECO:0000256" key="5">
    <source>
        <dbReference type="ARBA" id="ARBA00023015"/>
    </source>
</evidence>
<feature type="region of interest" description="Disordered" evidence="9">
    <location>
        <begin position="67"/>
        <end position="87"/>
    </location>
</feature>
<dbReference type="PROSITE" id="PS50157">
    <property type="entry name" value="ZINC_FINGER_C2H2_2"/>
    <property type="match status" value="1"/>
</dbReference>
<evidence type="ECO:0000256" key="7">
    <source>
        <dbReference type="ARBA" id="ARBA00023242"/>
    </source>
</evidence>
<keyword evidence="6" id="KW-0804">Transcription</keyword>
<proteinExistence type="predicted"/>
<evidence type="ECO:0000256" key="3">
    <source>
        <dbReference type="ARBA" id="ARBA00022771"/>
    </source>
</evidence>
<accession>A0A1R3I247</accession>
<dbReference type="EMBL" id="AWUE01019065">
    <property type="protein sequence ID" value="OMO76665.1"/>
    <property type="molecule type" value="Genomic_DNA"/>
</dbReference>
<dbReference type="AlphaFoldDB" id="A0A1R3I247"/>
<dbReference type="PROSITE" id="PS00028">
    <property type="entry name" value="ZINC_FINGER_C2H2_1"/>
    <property type="match status" value="1"/>
</dbReference>
<keyword evidence="12" id="KW-1185">Reference proteome</keyword>
<dbReference type="Proteomes" id="UP000187203">
    <property type="component" value="Unassembled WGS sequence"/>
</dbReference>
<dbReference type="GO" id="GO:0005634">
    <property type="term" value="C:nucleus"/>
    <property type="evidence" value="ECO:0007669"/>
    <property type="project" value="UniProtKB-SubCell"/>
</dbReference>
<dbReference type="Gene3D" id="3.30.160.60">
    <property type="entry name" value="Classic Zinc Finger"/>
    <property type="match status" value="1"/>
</dbReference>
<dbReference type="GO" id="GO:0008270">
    <property type="term" value="F:zinc ion binding"/>
    <property type="evidence" value="ECO:0007669"/>
    <property type="project" value="UniProtKB-KW"/>
</dbReference>
<evidence type="ECO:0000256" key="4">
    <source>
        <dbReference type="ARBA" id="ARBA00022833"/>
    </source>
</evidence>
<dbReference type="Pfam" id="PF13912">
    <property type="entry name" value="zf-C2H2_6"/>
    <property type="match status" value="1"/>
</dbReference>
<reference evidence="12" key="1">
    <citation type="submission" date="2013-09" db="EMBL/GenBank/DDBJ databases">
        <title>Corchorus olitorius genome sequencing.</title>
        <authorList>
            <person name="Alam M."/>
            <person name="Haque M.S."/>
            <person name="Islam M.S."/>
            <person name="Emdad E.M."/>
            <person name="Islam M.M."/>
            <person name="Ahmed B."/>
            <person name="Halim A."/>
            <person name="Hossen Q.M.M."/>
            <person name="Hossain M.Z."/>
            <person name="Ahmed R."/>
            <person name="Khan M.M."/>
            <person name="Islam R."/>
            <person name="Rashid M.M."/>
            <person name="Khan S.A."/>
            <person name="Rahman M.S."/>
            <person name="Alam M."/>
            <person name="Yahiya A.S."/>
            <person name="Khan M.S."/>
            <person name="Azam M.S."/>
            <person name="Haque T."/>
            <person name="Lashkar M.Z.H."/>
            <person name="Akhand A.I."/>
            <person name="Morshed G."/>
            <person name="Roy S."/>
            <person name="Uddin K.S."/>
            <person name="Rabeya T."/>
            <person name="Hossain A.S."/>
            <person name="Chowdhury A."/>
            <person name="Snigdha A.R."/>
            <person name="Mortoza M.S."/>
            <person name="Matin S.A."/>
            <person name="Hoque S.M.E."/>
            <person name="Islam M.K."/>
            <person name="Roy D.K."/>
            <person name="Haider R."/>
            <person name="Moosa M.M."/>
            <person name="Elias S.M."/>
            <person name="Hasan A.M."/>
            <person name="Jahan S."/>
            <person name="Shafiuddin M."/>
            <person name="Mahmood N."/>
            <person name="Shommy N.S."/>
        </authorList>
    </citation>
    <scope>NUCLEOTIDE SEQUENCE [LARGE SCALE GENOMIC DNA]</scope>
    <source>
        <strain evidence="12">cv. O-4</strain>
    </source>
</reference>
<dbReference type="PANTHER" id="PTHR45801:SF5">
    <property type="entry name" value="OS05G0286100 PROTEIN"/>
    <property type="match status" value="1"/>
</dbReference>